<reference evidence="2" key="1">
    <citation type="submission" date="2022-01" db="EMBL/GenBank/DDBJ databases">
        <authorList>
            <person name="King R."/>
        </authorList>
    </citation>
    <scope>NUCLEOTIDE SEQUENCE</scope>
</reference>
<feature type="compositionally biased region" description="Basic and acidic residues" evidence="1">
    <location>
        <begin position="455"/>
        <end position="466"/>
    </location>
</feature>
<dbReference type="EMBL" id="OU896714">
    <property type="protein sequence ID" value="CAH1180414.1"/>
    <property type="molecule type" value="Genomic_DNA"/>
</dbReference>
<gene>
    <name evidence="2" type="ORF">PHAECO_LOCUS11927</name>
</gene>
<organism evidence="2 3">
    <name type="scientific">Phaedon cochleariae</name>
    <name type="common">Mustard beetle</name>
    <dbReference type="NCBI Taxonomy" id="80249"/>
    <lineage>
        <taxon>Eukaryota</taxon>
        <taxon>Metazoa</taxon>
        <taxon>Ecdysozoa</taxon>
        <taxon>Arthropoda</taxon>
        <taxon>Hexapoda</taxon>
        <taxon>Insecta</taxon>
        <taxon>Pterygota</taxon>
        <taxon>Neoptera</taxon>
        <taxon>Endopterygota</taxon>
        <taxon>Coleoptera</taxon>
        <taxon>Polyphaga</taxon>
        <taxon>Cucujiformia</taxon>
        <taxon>Chrysomeloidea</taxon>
        <taxon>Chrysomelidae</taxon>
        <taxon>Chrysomelinae</taxon>
        <taxon>Chrysomelini</taxon>
        <taxon>Phaedon</taxon>
    </lineage>
</organism>
<keyword evidence="3" id="KW-1185">Reference proteome</keyword>
<evidence type="ECO:0000313" key="3">
    <source>
        <dbReference type="Proteomes" id="UP001153737"/>
    </source>
</evidence>
<feature type="region of interest" description="Disordered" evidence="1">
    <location>
        <begin position="1227"/>
        <end position="1247"/>
    </location>
</feature>
<feature type="compositionally biased region" description="Basic and acidic residues" evidence="1">
    <location>
        <begin position="1032"/>
        <end position="1042"/>
    </location>
</feature>
<feature type="region of interest" description="Disordered" evidence="1">
    <location>
        <begin position="773"/>
        <end position="1042"/>
    </location>
</feature>
<feature type="compositionally biased region" description="Polar residues" evidence="1">
    <location>
        <begin position="1172"/>
        <end position="1189"/>
    </location>
</feature>
<protein>
    <submittedName>
        <fullName evidence="2">Uncharacterized protein</fullName>
    </submittedName>
</protein>
<feature type="compositionally biased region" description="Gly residues" evidence="1">
    <location>
        <begin position="818"/>
        <end position="828"/>
    </location>
</feature>
<feature type="compositionally biased region" description="Basic and acidic residues" evidence="1">
    <location>
        <begin position="978"/>
        <end position="995"/>
    </location>
</feature>
<dbReference type="OrthoDB" id="2157866at2759"/>
<evidence type="ECO:0000313" key="2">
    <source>
        <dbReference type="EMBL" id="CAH1180414.1"/>
    </source>
</evidence>
<feature type="compositionally biased region" description="Low complexity" evidence="1">
    <location>
        <begin position="858"/>
        <end position="867"/>
    </location>
</feature>
<feature type="compositionally biased region" description="Polar residues" evidence="1">
    <location>
        <begin position="1009"/>
        <end position="1031"/>
    </location>
</feature>
<feature type="region of interest" description="Disordered" evidence="1">
    <location>
        <begin position="586"/>
        <end position="612"/>
    </location>
</feature>
<feature type="region of interest" description="Disordered" evidence="1">
    <location>
        <begin position="706"/>
        <end position="732"/>
    </location>
</feature>
<feature type="compositionally biased region" description="Basic and acidic residues" evidence="1">
    <location>
        <begin position="842"/>
        <end position="857"/>
    </location>
</feature>
<dbReference type="PANTHER" id="PTHR47644">
    <property type="entry name" value="AGAP008221-PA"/>
    <property type="match status" value="1"/>
</dbReference>
<reference evidence="2" key="2">
    <citation type="submission" date="2022-10" db="EMBL/GenBank/DDBJ databases">
        <authorList>
            <consortium name="ENA_rothamsted_submissions"/>
            <consortium name="culmorum"/>
            <person name="King R."/>
        </authorList>
    </citation>
    <scope>NUCLEOTIDE SEQUENCE</scope>
</reference>
<feature type="region of interest" description="Disordered" evidence="1">
    <location>
        <begin position="353"/>
        <end position="395"/>
    </location>
</feature>
<proteinExistence type="predicted"/>
<evidence type="ECO:0000256" key="1">
    <source>
        <dbReference type="SAM" id="MobiDB-lite"/>
    </source>
</evidence>
<feature type="compositionally biased region" description="Basic and acidic residues" evidence="1">
    <location>
        <begin position="1128"/>
        <end position="1160"/>
    </location>
</feature>
<feature type="compositionally biased region" description="Polar residues" evidence="1">
    <location>
        <begin position="1227"/>
        <end position="1244"/>
    </location>
</feature>
<sequence length="1301" mass="145716">MDHIPPAGFVRNQRVVLNHLDVSTQANFHQSDHLDQSDSPMSRFCAKEKRDTAHYDRQDIREQYCITDRGLGALEANRPHAASLFGCLSTRGSPCSNRPSLLTACVRQKAPSDENLHELGKRRSAEYAPYPRKNRYPWGPVITDIYHYDEDLQSSYFRRKVGTDPSRYTWMPADDESVRMEKPTFLMDSDHSYEHLLNTQPALLAGKKHVSFARSHTLASFDDARSTLSSSTSQLNTLTKSQERLLDMRKMELQPITKQPEHDISSDKIRKTPMKTQATQTEINLGRRTPPSHINLSPRTMQKVKMVSQGAQTNGQNGRKLIKSYSEAGDTFGAPFLNGDTACNAIFDHEPLHRTQSDEPPRSPFVLDSSPCPSPPKKVESEASLSIRSDQDSEDSAEVKNEIFIDFKPQLTKEATTVVKRSLIKALSDGEILLEQRRATIGDDRVVPDKPTYSHSHENVHPEENPKTFSPYFQKSPILNEGICKPLEDNIYSSRDTGLYGQDSIDEDFHEHLIYNRRYLNTQHSVEGGSIGMETWLRDECVVPSISFTSEKRLSPFTSNDSLANDARDQSDGIWNESQVTVLQADSGTDNGTALSGSEMTSATSPGSATLSLTPSSRRKHLLMLQHQQRSSFDTEALLDEEVGDQASSHLKVSEPDQQPEVSRQYLSVQKVVPLRRRSQQEPPAETQPAVVPDLLLARTDSCRTNTDLSESTTTDDYVTANSGTDSSRISVSSKGMEMYNNVQQHQLLPNEGSSFESSRSVDQLLTDDMVVPSDPRSLCSTPSPRHPRSLCNTPVPLVHTGRSTPSEDTSSSCGSYSVGGIGSGGAGTPDLLERATPTPSKRGERARPGSDDDRSVRYSSSGYYESPVEDDSTWTSPRYENKKPSDPKSYLEVNSVPNSKPSKRNIKLSPSSEKPKRTRSRIRSPMQNNKKSHQLKKSSVVYLNDKENKATSDESSCDIGMKHLANPNSPWKNKKSRDRENEKRRSPVNADKKPSGVSGSLGKRKTTRIPNTGPSPDNSLNKKLSNGETPESNRHCPKENEDTCKLKALSAESLRSVSPGSDSVFYSDPSSLTADHHIHCLHCGKEVDIVTTDDPDKPATCGEIFQPPAGFQDSPRIKPPERLFKKFDRRLRSEDRNLTENKQNRHGTEVRAKSEERATKSYRNKLRPMAKSTNNSQEQLKATDSSPSILPGEPENEDDTGIYDVPYIDGCWIHIDEREEVNSCKTSCSSPNDLARTDSVSSTESEKEFRKRYQAVTHRMVHRKSCLEMYKRQNNKSFGPMSKWNSKEKHDPYYICIHED</sequence>
<feature type="region of interest" description="Disordered" evidence="1">
    <location>
        <begin position="445"/>
        <end position="469"/>
    </location>
</feature>
<accession>A0A9P0DV47</accession>
<dbReference type="Proteomes" id="UP001153737">
    <property type="component" value="Chromosome 8"/>
</dbReference>
<dbReference type="PANTHER" id="PTHR47644:SF1">
    <property type="entry name" value="PDZ DOMAIN-CONTAINING PROTEIN"/>
    <property type="match status" value="1"/>
</dbReference>
<name>A0A9P0DV47_PHACE</name>
<feature type="region of interest" description="Disordered" evidence="1">
    <location>
        <begin position="1128"/>
        <end position="1201"/>
    </location>
</feature>